<dbReference type="SMR" id="A0A314LDH4"/>
<name>A0A314LDH4_NICAT</name>
<keyword evidence="2" id="KW-1185">Reference proteome</keyword>
<evidence type="ECO:0000313" key="1">
    <source>
        <dbReference type="EMBL" id="OIT38694.1"/>
    </source>
</evidence>
<reference evidence="1" key="1">
    <citation type="submission" date="2016-11" db="EMBL/GenBank/DDBJ databases">
        <title>The genome of Nicotiana attenuata.</title>
        <authorList>
            <person name="Xu S."/>
            <person name="Brockmoeller T."/>
            <person name="Gaquerel E."/>
            <person name="Navarro A."/>
            <person name="Kuhl H."/>
            <person name="Gase K."/>
            <person name="Ling Z."/>
            <person name="Zhou W."/>
            <person name="Kreitzer C."/>
            <person name="Stanke M."/>
            <person name="Tang H."/>
            <person name="Lyons E."/>
            <person name="Pandey P."/>
            <person name="Pandey S.P."/>
            <person name="Timmermann B."/>
            <person name="Baldwin I.T."/>
        </authorList>
    </citation>
    <scope>NUCLEOTIDE SEQUENCE [LARGE SCALE GENOMIC DNA]</scope>
    <source>
        <strain evidence="1">UT</strain>
    </source>
</reference>
<evidence type="ECO:0008006" key="3">
    <source>
        <dbReference type="Google" id="ProtNLM"/>
    </source>
</evidence>
<comment type="caution">
    <text evidence="1">The sequence shown here is derived from an EMBL/GenBank/DDBJ whole genome shotgun (WGS) entry which is preliminary data.</text>
</comment>
<organism evidence="1 2">
    <name type="scientific">Nicotiana attenuata</name>
    <name type="common">Coyote tobacco</name>
    <dbReference type="NCBI Taxonomy" id="49451"/>
    <lineage>
        <taxon>Eukaryota</taxon>
        <taxon>Viridiplantae</taxon>
        <taxon>Streptophyta</taxon>
        <taxon>Embryophyta</taxon>
        <taxon>Tracheophyta</taxon>
        <taxon>Spermatophyta</taxon>
        <taxon>Magnoliopsida</taxon>
        <taxon>eudicotyledons</taxon>
        <taxon>Gunneridae</taxon>
        <taxon>Pentapetalae</taxon>
        <taxon>asterids</taxon>
        <taxon>lamiids</taxon>
        <taxon>Solanales</taxon>
        <taxon>Solanaceae</taxon>
        <taxon>Nicotianoideae</taxon>
        <taxon>Nicotianeae</taxon>
        <taxon>Nicotiana</taxon>
    </lineage>
</organism>
<dbReference type="STRING" id="49451.A0A314LDH4"/>
<dbReference type="EMBL" id="MJEQ01000181">
    <property type="protein sequence ID" value="OIT38694.1"/>
    <property type="molecule type" value="Genomic_DNA"/>
</dbReference>
<sequence length="122" mass="14538">MAERFNINVITPKTKERTCKIQVVDKGRPRDNRDKTKKYQLMILQDEEENQVECIIFNAEIMHFEDLFCPFHTYLVSVALVKDLYVWKSTTTEDQTHVGFQDRQVSMRLSEIEFLIYLTMLV</sequence>
<proteinExistence type="predicted"/>
<dbReference type="SUPFAM" id="SSF50249">
    <property type="entry name" value="Nucleic acid-binding proteins"/>
    <property type="match status" value="1"/>
</dbReference>
<gene>
    <name evidence="1" type="ORF">A4A49_54090</name>
</gene>
<protein>
    <recommendedName>
        <fullName evidence="3">Replication factor A C-terminal domain-containing protein</fullName>
    </recommendedName>
</protein>
<dbReference type="AlphaFoldDB" id="A0A314LDH4"/>
<dbReference type="Proteomes" id="UP000187609">
    <property type="component" value="Unassembled WGS sequence"/>
</dbReference>
<dbReference type="Gramene" id="OIT38694">
    <property type="protein sequence ID" value="OIT38694"/>
    <property type="gene ID" value="A4A49_54090"/>
</dbReference>
<dbReference type="InterPro" id="IPR012340">
    <property type="entry name" value="NA-bd_OB-fold"/>
</dbReference>
<accession>A0A314LDH4</accession>
<dbReference type="Gene3D" id="2.40.50.140">
    <property type="entry name" value="Nucleic acid-binding proteins"/>
    <property type="match status" value="1"/>
</dbReference>
<evidence type="ECO:0000313" key="2">
    <source>
        <dbReference type="Proteomes" id="UP000187609"/>
    </source>
</evidence>